<dbReference type="PANTHER" id="PTHR11102:SF160">
    <property type="entry name" value="ERAD-ASSOCIATED E3 UBIQUITIN-PROTEIN LIGASE COMPONENT HRD3"/>
    <property type="match status" value="1"/>
</dbReference>
<dbReference type="InterPro" id="IPR050767">
    <property type="entry name" value="Sel1_AlgK"/>
</dbReference>
<evidence type="ECO:0000313" key="2">
    <source>
        <dbReference type="EMBL" id="PKC10129.1"/>
    </source>
</evidence>
<protein>
    <submittedName>
        <fullName evidence="2">HCP-like protein</fullName>
    </submittedName>
</protein>
<evidence type="ECO:0000256" key="1">
    <source>
        <dbReference type="ARBA" id="ARBA00038101"/>
    </source>
</evidence>
<name>A0A2N0PTJ8_9GLOM</name>
<dbReference type="InterPro" id="IPR006597">
    <property type="entry name" value="Sel1-like"/>
</dbReference>
<evidence type="ECO:0000313" key="3">
    <source>
        <dbReference type="Proteomes" id="UP000232722"/>
    </source>
</evidence>
<dbReference type="InterPro" id="IPR011990">
    <property type="entry name" value="TPR-like_helical_dom_sf"/>
</dbReference>
<dbReference type="Pfam" id="PF08238">
    <property type="entry name" value="Sel1"/>
    <property type="match status" value="4"/>
</dbReference>
<dbReference type="EMBL" id="LLXJ01000404">
    <property type="protein sequence ID" value="PKC10129.1"/>
    <property type="molecule type" value="Genomic_DNA"/>
</dbReference>
<dbReference type="PANTHER" id="PTHR11102">
    <property type="entry name" value="SEL-1-LIKE PROTEIN"/>
    <property type="match status" value="1"/>
</dbReference>
<organism evidence="2 3">
    <name type="scientific">Rhizophagus irregularis</name>
    <dbReference type="NCBI Taxonomy" id="588596"/>
    <lineage>
        <taxon>Eukaryota</taxon>
        <taxon>Fungi</taxon>
        <taxon>Fungi incertae sedis</taxon>
        <taxon>Mucoromycota</taxon>
        <taxon>Glomeromycotina</taxon>
        <taxon>Glomeromycetes</taxon>
        <taxon>Glomerales</taxon>
        <taxon>Glomeraceae</taxon>
        <taxon>Rhizophagus</taxon>
    </lineage>
</organism>
<dbReference type="VEuPathDB" id="FungiDB:RhiirFUN_016643"/>
<comment type="caution">
    <text evidence="2">The sequence shown here is derived from an EMBL/GenBank/DDBJ whole genome shotgun (WGS) entry which is preliminary data.</text>
</comment>
<reference evidence="2 3" key="2">
    <citation type="submission" date="2017-09" db="EMBL/GenBank/DDBJ databases">
        <title>Extensive intraspecific genome diversity in a model arbuscular mycorrhizal fungus.</title>
        <authorList>
            <person name="Chen E.C."/>
            <person name="Morin E."/>
            <person name="Beaudet D."/>
            <person name="Noel J."/>
            <person name="Ndikumana S."/>
            <person name="Charron P."/>
            <person name="St-Onge C."/>
            <person name="Giorgi J."/>
            <person name="Grigoriev I.V."/>
            <person name="Roux C."/>
            <person name="Martin F.M."/>
            <person name="Corradi N."/>
        </authorList>
    </citation>
    <scope>NUCLEOTIDE SEQUENCE [LARGE SCALE GENOMIC DNA]</scope>
    <source>
        <strain evidence="2 3">A5</strain>
    </source>
</reference>
<reference evidence="2 3" key="1">
    <citation type="submission" date="2016-04" db="EMBL/GenBank/DDBJ databases">
        <title>Genome analyses suggest a sexual origin of heterokaryosis in a supposedly ancient asexual fungus.</title>
        <authorList>
            <person name="Ropars J."/>
            <person name="Sedzielewska K."/>
            <person name="Noel J."/>
            <person name="Charron P."/>
            <person name="Farinelli L."/>
            <person name="Marton T."/>
            <person name="Kruger M."/>
            <person name="Pelin A."/>
            <person name="Brachmann A."/>
            <person name="Corradi N."/>
        </authorList>
    </citation>
    <scope>NUCLEOTIDE SEQUENCE [LARGE SCALE GENOMIC DNA]</scope>
    <source>
        <strain evidence="2 3">A5</strain>
    </source>
</reference>
<dbReference type="AlphaFoldDB" id="A0A2N0PTJ8"/>
<proteinExistence type="inferred from homology"/>
<accession>A0A2N0PTJ8</accession>
<dbReference type="Gene3D" id="1.25.40.10">
    <property type="entry name" value="Tetratricopeptide repeat domain"/>
    <property type="match status" value="1"/>
</dbReference>
<dbReference type="SUPFAM" id="SSF81901">
    <property type="entry name" value="HCP-like"/>
    <property type="match status" value="1"/>
</dbReference>
<dbReference type="SMART" id="SM00671">
    <property type="entry name" value="SEL1"/>
    <property type="match status" value="3"/>
</dbReference>
<dbReference type="Proteomes" id="UP000232722">
    <property type="component" value="Unassembled WGS sequence"/>
</dbReference>
<dbReference type="VEuPathDB" id="FungiDB:FUN_011790"/>
<comment type="similarity">
    <text evidence="1">Belongs to the sel-1 family.</text>
</comment>
<sequence length="157" mass="17653">MEPSRYVNPFRYIKILLMIRYIEVPIKNEIKAFEWYTKSANAGYADGQCNLDDHGVGIDKNKTKAFQWYMKSAISGSANGQCKLGYCDDHGIGTEKNEIKHLNGGIAEAQNYVAKCYFGGIGIYKDIDRANYWYGKASDNGIKEAKDKLANISSFLP</sequence>
<dbReference type="VEuPathDB" id="FungiDB:RhiirA1_517113"/>
<gene>
    <name evidence="2" type="ORF">RhiirA5_414748</name>
</gene>